<feature type="transmembrane region" description="Helical" evidence="5">
    <location>
        <begin position="482"/>
        <end position="507"/>
    </location>
</feature>
<keyword evidence="4 5" id="KW-0472">Membrane</keyword>
<evidence type="ECO:0000256" key="4">
    <source>
        <dbReference type="ARBA" id="ARBA00023136"/>
    </source>
</evidence>
<feature type="transmembrane region" description="Helical" evidence="5">
    <location>
        <begin position="344"/>
        <end position="361"/>
    </location>
</feature>
<dbReference type="Pfam" id="PF10136">
    <property type="entry name" value="SpecificRecomb"/>
    <property type="match status" value="1"/>
</dbReference>
<dbReference type="Gene3D" id="1.20.1080.10">
    <property type="entry name" value="Glycerol uptake facilitator protein"/>
    <property type="match status" value="1"/>
</dbReference>
<keyword evidence="7" id="KW-1185">Reference proteome</keyword>
<gene>
    <name evidence="6" type="ORF">ACFOW7_11055</name>
</gene>
<feature type="transmembrane region" description="Helical" evidence="5">
    <location>
        <begin position="553"/>
        <end position="571"/>
    </location>
</feature>
<evidence type="ECO:0000256" key="2">
    <source>
        <dbReference type="ARBA" id="ARBA00022692"/>
    </source>
</evidence>
<sequence length="674" mass="76242">MENLLQAIAADSVRSDVSYLDRLIEQLRPRNPRHPADIEHSINAVRSLAYLLEREPRYRQGLRDYLTCLVGARRQVQLYADTGILSNEGVWSAFWHRLGAKLLPEEYCDERLQDVLGRVFHRSDDYLWVSAVPRQIWLELWQALHFEESTPGPDRRRIELELLESVQVLSYRISAIGLEPELVRNYPAIERFESPFLTQNVELRDYLEAYKTALIERSEPALDDRAVRVLLGQCDEIVARIRKTAAREGVSVSLTYLMVRLRQHLDRLRLLLDLLDPAQREQRPERSIEFICQLVEADNRKTSIKDLFITNSDLIALQITEHAGRTGEHYIAADRREWSQMAKSAMGAGFIVGFMALIKLLTSKLKLPPLAEALAFSMNYSFGFMLIHTLHFTIATKQPAMTAAKIAATVDGAGAIRGQDTVERLAELVEKVCRTQFIAILGNVLLAMPTALMIALAMRQLSGESWLSPEKARALLHDIDPFSSLALPHAAIAGVCLFLAGLISGYYDNKAVYNRIPARLRQLRWPRRLFGEARWERVCTYIENNLGALAGNFFFGIMLGSMGTVGFLLGLPLDIRHITFSSANFAYALVALDFMLDWRTIAVSLLGIMLIGLTNLGVSFMLALVVALRSRRIRFGLTRPLLGLLSRRLLRSPQRFFIPPRSESATLPPQPPTL</sequence>
<organism evidence="6 7">
    <name type="scientific">Chitinimonas lacunae</name>
    <dbReference type="NCBI Taxonomy" id="1963018"/>
    <lineage>
        <taxon>Bacteria</taxon>
        <taxon>Pseudomonadati</taxon>
        <taxon>Pseudomonadota</taxon>
        <taxon>Betaproteobacteria</taxon>
        <taxon>Neisseriales</taxon>
        <taxon>Chitinibacteraceae</taxon>
        <taxon>Chitinimonas</taxon>
    </lineage>
</organism>
<dbReference type="InterPro" id="IPR011385">
    <property type="entry name" value="Site-sp_rcmbase"/>
</dbReference>
<keyword evidence="2 5" id="KW-0812">Transmembrane</keyword>
<reference evidence="7" key="1">
    <citation type="journal article" date="2019" name="Int. J. Syst. Evol. Microbiol.">
        <title>The Global Catalogue of Microorganisms (GCM) 10K type strain sequencing project: providing services to taxonomists for standard genome sequencing and annotation.</title>
        <authorList>
            <consortium name="The Broad Institute Genomics Platform"/>
            <consortium name="The Broad Institute Genome Sequencing Center for Infectious Disease"/>
            <person name="Wu L."/>
            <person name="Ma J."/>
        </authorList>
    </citation>
    <scope>NUCLEOTIDE SEQUENCE [LARGE SCALE GENOMIC DNA]</scope>
    <source>
        <strain evidence="7">LMG 29894</strain>
    </source>
</reference>
<dbReference type="EMBL" id="JBHSBU010000001">
    <property type="protein sequence ID" value="MFC4159882.1"/>
    <property type="molecule type" value="Genomic_DNA"/>
</dbReference>
<dbReference type="RefSeq" id="WP_378164112.1">
    <property type="nucleotide sequence ID" value="NZ_JBHSBU010000001.1"/>
</dbReference>
<name>A0ABV8MQC5_9NEIS</name>
<dbReference type="PIRSF" id="PIRSF015380">
    <property type="entry name" value="Site-sp_rcmb"/>
    <property type="match status" value="1"/>
</dbReference>
<comment type="subcellular location">
    <subcellularLocation>
        <location evidence="1">Membrane</location>
        <topology evidence="1">Multi-pass membrane protein</topology>
    </subcellularLocation>
</comment>
<protein>
    <submittedName>
        <fullName evidence="6">Site-specific recombinase</fullName>
    </submittedName>
</protein>
<dbReference type="InterPro" id="IPR023271">
    <property type="entry name" value="Aquaporin-like"/>
</dbReference>
<evidence type="ECO:0000256" key="3">
    <source>
        <dbReference type="ARBA" id="ARBA00022989"/>
    </source>
</evidence>
<feature type="transmembrane region" description="Helical" evidence="5">
    <location>
        <begin position="437"/>
        <end position="461"/>
    </location>
</feature>
<evidence type="ECO:0000313" key="7">
    <source>
        <dbReference type="Proteomes" id="UP001595791"/>
    </source>
</evidence>
<feature type="transmembrane region" description="Helical" evidence="5">
    <location>
        <begin position="373"/>
        <end position="394"/>
    </location>
</feature>
<accession>A0ABV8MQC5</accession>
<dbReference type="Proteomes" id="UP001595791">
    <property type="component" value="Unassembled WGS sequence"/>
</dbReference>
<comment type="caution">
    <text evidence="6">The sequence shown here is derived from an EMBL/GenBank/DDBJ whole genome shotgun (WGS) entry which is preliminary data.</text>
</comment>
<evidence type="ECO:0000256" key="1">
    <source>
        <dbReference type="ARBA" id="ARBA00004141"/>
    </source>
</evidence>
<evidence type="ECO:0000256" key="5">
    <source>
        <dbReference type="SAM" id="Phobius"/>
    </source>
</evidence>
<keyword evidence="3 5" id="KW-1133">Transmembrane helix</keyword>
<evidence type="ECO:0000313" key="6">
    <source>
        <dbReference type="EMBL" id="MFC4159882.1"/>
    </source>
</evidence>
<proteinExistence type="predicted"/>
<feature type="transmembrane region" description="Helical" evidence="5">
    <location>
        <begin position="602"/>
        <end position="628"/>
    </location>
</feature>